<protein>
    <submittedName>
        <fullName evidence="2">WYL domain-containing protein</fullName>
    </submittedName>
</protein>
<dbReference type="PROSITE" id="PS52050">
    <property type="entry name" value="WYL"/>
    <property type="match status" value="1"/>
</dbReference>
<comment type="caution">
    <text evidence="2">The sequence shown here is derived from an EMBL/GenBank/DDBJ whole genome shotgun (WGS) entry which is preliminary data.</text>
</comment>
<evidence type="ECO:0000313" key="3">
    <source>
        <dbReference type="Proteomes" id="UP000470010"/>
    </source>
</evidence>
<sequence length="340" mass="39436">MPTSKYKIYLPESVKRSLFRDAELFEFCKHKGEVNLNSFIKTLISNYLEKHSERVERKRESIVAIIEESTGASRLAAETTSVKIMAQITGFESRRKEGNCVITLTVSGRTNDDIQYVIDTQLKGATLSQYLRNMFESYLSLPRPQREKIMFKETIETLERASKKGRLVSFRTQNAPAAVTVMPYKVVASHEESFNYLLCFDVEGRTARSYRISRICAPHILEGTHVMDESTLRELQRAEDQAPQFSFRDAQEACVRLTEEGKRKYRMIYTNRPKATFMDGDVYHFEWPLVQLEEYFKRFGEEAVILSPATSREVMREFYLRGTRAYEVCGDQEKLSPNEP</sequence>
<evidence type="ECO:0000259" key="1">
    <source>
        <dbReference type="Pfam" id="PF13280"/>
    </source>
</evidence>
<dbReference type="AlphaFoldDB" id="A0A7K0G9F7"/>
<dbReference type="RefSeq" id="WP_144687792.1">
    <property type="nucleotide sequence ID" value="NZ_VLLQ01000002.1"/>
</dbReference>
<gene>
    <name evidence="2" type="ORF">GJE22_03250</name>
</gene>
<keyword evidence="3" id="KW-1185">Reference proteome</keyword>
<dbReference type="EMBL" id="VTFZ01000002">
    <property type="protein sequence ID" value="MRX79626.1"/>
    <property type="molecule type" value="Genomic_DNA"/>
</dbReference>
<reference evidence="3" key="1">
    <citation type="submission" date="2019-08" db="EMBL/GenBank/DDBJ databases">
        <title>Arthrobacter sp. nov., isolated from plateau pika and Tibetan wild ass.</title>
        <authorList>
            <person name="Ge Y."/>
        </authorList>
    </citation>
    <scope>NUCLEOTIDE SEQUENCE [LARGE SCALE GENOMIC DNA]</scope>
    <source>
        <strain evidence="3">HF-1365</strain>
    </source>
</reference>
<organism evidence="2 3">
    <name type="scientific">Enorma shizhengliae</name>
    <dbReference type="NCBI Taxonomy" id="2606615"/>
    <lineage>
        <taxon>Bacteria</taxon>
        <taxon>Bacillati</taxon>
        <taxon>Actinomycetota</taxon>
        <taxon>Coriobacteriia</taxon>
        <taxon>Coriobacteriales</taxon>
        <taxon>Coriobacteriaceae</taxon>
        <taxon>Enorma</taxon>
    </lineage>
</organism>
<accession>A0A7K0G9F7</accession>
<name>A0A7K0G9F7_9ACTN</name>
<feature type="domain" description="WYL" evidence="1">
    <location>
        <begin position="153"/>
        <end position="215"/>
    </location>
</feature>
<dbReference type="Proteomes" id="UP000470010">
    <property type="component" value="Unassembled WGS sequence"/>
</dbReference>
<dbReference type="InterPro" id="IPR026881">
    <property type="entry name" value="WYL_dom"/>
</dbReference>
<proteinExistence type="predicted"/>
<dbReference type="Pfam" id="PF13280">
    <property type="entry name" value="WYL"/>
    <property type="match status" value="1"/>
</dbReference>
<evidence type="ECO:0000313" key="2">
    <source>
        <dbReference type="EMBL" id="MRX79626.1"/>
    </source>
</evidence>